<dbReference type="GeneID" id="26258160"/>
<keyword evidence="3" id="KW-1185">Reference proteome</keyword>
<dbReference type="HOGENOM" id="CLU_3013863_0_0_1"/>
<dbReference type="EMBL" id="KI968693">
    <property type="protein sequence ID" value="EUN32545.1"/>
    <property type="molecule type" value="Genomic_DNA"/>
</dbReference>
<feature type="region of interest" description="Disordered" evidence="1">
    <location>
        <begin position="13"/>
        <end position="38"/>
    </location>
</feature>
<dbReference type="RefSeq" id="XP_014562152.1">
    <property type="nucleotide sequence ID" value="XM_014706666.1"/>
</dbReference>
<reference evidence="2 3" key="1">
    <citation type="journal article" date="2013" name="PLoS Genet.">
        <title>Comparative genome structure, secondary metabolite, and effector coding capacity across Cochliobolus pathogens.</title>
        <authorList>
            <person name="Condon B.J."/>
            <person name="Leng Y."/>
            <person name="Wu D."/>
            <person name="Bushley K.E."/>
            <person name="Ohm R.A."/>
            <person name="Otillar R."/>
            <person name="Martin J."/>
            <person name="Schackwitz W."/>
            <person name="Grimwood J."/>
            <person name="MohdZainudin N."/>
            <person name="Xue C."/>
            <person name="Wang R."/>
            <person name="Manning V.A."/>
            <person name="Dhillon B."/>
            <person name="Tu Z.J."/>
            <person name="Steffenson B.J."/>
            <person name="Salamov A."/>
            <person name="Sun H."/>
            <person name="Lowry S."/>
            <person name="LaButti K."/>
            <person name="Han J."/>
            <person name="Copeland A."/>
            <person name="Lindquist E."/>
            <person name="Barry K."/>
            <person name="Schmutz J."/>
            <person name="Baker S.E."/>
            <person name="Ciuffetti L.M."/>
            <person name="Grigoriev I.V."/>
            <person name="Zhong S."/>
            <person name="Turgeon B.G."/>
        </authorList>
    </citation>
    <scope>NUCLEOTIDE SEQUENCE [LARGE SCALE GENOMIC DNA]</scope>
    <source>
        <strain evidence="2 3">FI3</strain>
    </source>
</reference>
<evidence type="ECO:0000313" key="3">
    <source>
        <dbReference type="Proteomes" id="UP000054337"/>
    </source>
</evidence>
<dbReference type="OrthoDB" id="10303798at2759"/>
<proteinExistence type="predicted"/>
<evidence type="ECO:0000313" key="2">
    <source>
        <dbReference type="EMBL" id="EUN32545.1"/>
    </source>
</evidence>
<organism evidence="2 3">
    <name type="scientific">Bipolaris victoriae (strain FI3)</name>
    <name type="common">Victoria blight of oats agent</name>
    <name type="synonym">Cochliobolus victoriae</name>
    <dbReference type="NCBI Taxonomy" id="930091"/>
    <lineage>
        <taxon>Eukaryota</taxon>
        <taxon>Fungi</taxon>
        <taxon>Dikarya</taxon>
        <taxon>Ascomycota</taxon>
        <taxon>Pezizomycotina</taxon>
        <taxon>Dothideomycetes</taxon>
        <taxon>Pleosporomycetidae</taxon>
        <taxon>Pleosporales</taxon>
        <taxon>Pleosporineae</taxon>
        <taxon>Pleosporaceae</taxon>
        <taxon>Bipolaris</taxon>
    </lineage>
</organism>
<dbReference type="AlphaFoldDB" id="W7F384"/>
<sequence>MSVCPAVRAVALSTSTPAHHTKKHNQAPAVSPQHGRDHASFLSSCASRCLKTSHRP</sequence>
<gene>
    <name evidence="2" type="ORF">COCVIDRAFT_84675</name>
</gene>
<dbReference type="Proteomes" id="UP000054337">
    <property type="component" value="Unassembled WGS sequence"/>
</dbReference>
<protein>
    <submittedName>
        <fullName evidence="2">Uncharacterized protein</fullName>
    </submittedName>
</protein>
<evidence type="ECO:0000256" key="1">
    <source>
        <dbReference type="SAM" id="MobiDB-lite"/>
    </source>
</evidence>
<accession>W7F384</accession>
<name>W7F384_BIPV3</name>